<dbReference type="PRINTS" id="PR00024">
    <property type="entry name" value="HOMEOBOX"/>
</dbReference>
<evidence type="ECO:0000256" key="5">
    <source>
        <dbReference type="ARBA" id="ARBA00023155"/>
    </source>
</evidence>
<dbReference type="GO" id="GO:0000981">
    <property type="term" value="F:DNA-binding transcription factor activity, RNA polymerase II-specific"/>
    <property type="evidence" value="ECO:0007669"/>
    <property type="project" value="InterPro"/>
</dbReference>
<protein>
    <submittedName>
        <fullName evidence="12">NK2 homeobox 4b</fullName>
    </submittedName>
</protein>
<keyword evidence="5 8" id="KW-0371">Homeobox</keyword>
<dbReference type="PANTHER" id="PTHR24340">
    <property type="entry name" value="HOMEOBOX PROTEIN NKX"/>
    <property type="match status" value="1"/>
</dbReference>
<evidence type="ECO:0000256" key="9">
    <source>
        <dbReference type="RuleBase" id="RU000682"/>
    </source>
</evidence>
<evidence type="ECO:0000256" key="7">
    <source>
        <dbReference type="ARBA" id="ARBA00023242"/>
    </source>
</evidence>
<dbReference type="AlphaFoldDB" id="A0A3Q3DDQ6"/>
<keyword evidence="13" id="KW-1185">Reference proteome</keyword>
<feature type="region of interest" description="Disordered" evidence="10">
    <location>
        <begin position="219"/>
        <end position="283"/>
    </location>
</feature>
<feature type="region of interest" description="Disordered" evidence="10">
    <location>
        <begin position="47"/>
        <end position="90"/>
    </location>
</feature>
<dbReference type="PANTHER" id="PTHR24340:SF40">
    <property type="entry name" value="HOMEOBOX PROTEIN NKX-2.4"/>
    <property type="match status" value="1"/>
</dbReference>
<proteinExistence type="predicted"/>
<dbReference type="Proteomes" id="UP000264820">
    <property type="component" value="Unplaced"/>
</dbReference>
<evidence type="ECO:0000256" key="2">
    <source>
        <dbReference type="ARBA" id="ARBA00022473"/>
    </source>
</evidence>
<keyword evidence="6" id="KW-0804">Transcription</keyword>
<feature type="domain" description="Homeobox" evidence="11">
    <location>
        <begin position="146"/>
        <end position="206"/>
    </location>
</feature>
<accession>A0A3Q3DDQ6</accession>
<evidence type="ECO:0000256" key="6">
    <source>
        <dbReference type="ARBA" id="ARBA00023163"/>
    </source>
</evidence>
<evidence type="ECO:0000256" key="1">
    <source>
        <dbReference type="ARBA" id="ARBA00004123"/>
    </source>
</evidence>
<dbReference type="OMA" id="PYHMPHG"/>
<dbReference type="InterPro" id="IPR009057">
    <property type="entry name" value="Homeodomain-like_sf"/>
</dbReference>
<dbReference type="InterPro" id="IPR001356">
    <property type="entry name" value="HD"/>
</dbReference>
<dbReference type="PROSITE" id="PS00027">
    <property type="entry name" value="HOMEOBOX_1"/>
    <property type="match status" value="1"/>
</dbReference>
<dbReference type="PROSITE" id="PS50071">
    <property type="entry name" value="HOMEOBOX_2"/>
    <property type="match status" value="1"/>
</dbReference>
<evidence type="ECO:0000256" key="3">
    <source>
        <dbReference type="ARBA" id="ARBA00023015"/>
    </source>
</evidence>
<dbReference type="CDD" id="cd00086">
    <property type="entry name" value="homeodomain"/>
    <property type="match status" value="1"/>
</dbReference>
<dbReference type="InterPro" id="IPR050394">
    <property type="entry name" value="Homeobox_NK-like"/>
</dbReference>
<feature type="compositionally biased region" description="Basic and acidic residues" evidence="10">
    <location>
        <begin position="258"/>
        <end position="281"/>
    </location>
</feature>
<evidence type="ECO:0000313" key="12">
    <source>
        <dbReference type="Ensembl" id="ENSHCOP00000009459.1"/>
    </source>
</evidence>
<keyword evidence="7 8" id="KW-0539">Nucleus</keyword>
<reference evidence="12" key="1">
    <citation type="submission" date="2025-08" db="UniProtKB">
        <authorList>
            <consortium name="Ensembl"/>
        </authorList>
    </citation>
    <scope>IDENTIFICATION</scope>
</reference>
<dbReference type="InterPro" id="IPR017970">
    <property type="entry name" value="Homeobox_CS"/>
</dbReference>
<evidence type="ECO:0000256" key="10">
    <source>
        <dbReference type="SAM" id="MobiDB-lite"/>
    </source>
</evidence>
<dbReference type="SMART" id="SM00389">
    <property type="entry name" value="HOX"/>
    <property type="match status" value="1"/>
</dbReference>
<feature type="DNA-binding region" description="Homeobox" evidence="8">
    <location>
        <begin position="148"/>
        <end position="207"/>
    </location>
</feature>
<evidence type="ECO:0000256" key="4">
    <source>
        <dbReference type="ARBA" id="ARBA00023125"/>
    </source>
</evidence>
<feature type="compositionally biased region" description="Low complexity" evidence="10">
    <location>
        <begin position="243"/>
        <end position="254"/>
    </location>
</feature>
<keyword evidence="2" id="KW-0217">Developmental protein</keyword>
<dbReference type="InterPro" id="IPR020479">
    <property type="entry name" value="HD_metazoa"/>
</dbReference>
<dbReference type="SUPFAM" id="SSF46689">
    <property type="entry name" value="Homeodomain-like"/>
    <property type="match status" value="1"/>
</dbReference>
<dbReference type="GO" id="GO:0005634">
    <property type="term" value="C:nucleus"/>
    <property type="evidence" value="ECO:0007669"/>
    <property type="project" value="UniProtKB-SubCell"/>
</dbReference>
<feature type="compositionally biased region" description="Basic residues" evidence="10">
    <location>
        <begin position="51"/>
        <end position="71"/>
    </location>
</feature>
<dbReference type="GO" id="GO:0030154">
    <property type="term" value="P:cell differentiation"/>
    <property type="evidence" value="ECO:0007669"/>
    <property type="project" value="TreeGrafter"/>
</dbReference>
<evidence type="ECO:0000256" key="8">
    <source>
        <dbReference type="PROSITE-ProRule" id="PRU00108"/>
    </source>
</evidence>
<dbReference type="GeneTree" id="ENSGT00940000162247"/>
<dbReference type="Ensembl" id="ENSHCOT00000015589.1">
    <property type="protein sequence ID" value="ENSHCOP00000009459.1"/>
    <property type="gene ID" value="ENSHCOG00000011908.1"/>
</dbReference>
<feature type="compositionally biased region" description="Low complexity" evidence="10">
    <location>
        <begin position="72"/>
        <end position="88"/>
    </location>
</feature>
<dbReference type="Gene3D" id="1.10.10.60">
    <property type="entry name" value="Homeodomain-like"/>
    <property type="match status" value="1"/>
</dbReference>
<dbReference type="Pfam" id="PF00046">
    <property type="entry name" value="Homeodomain"/>
    <property type="match status" value="1"/>
</dbReference>
<sequence length="307" mass="33780">MSLSPPRHSTPFSVTDILQHSPMDDVYRRFGGSAAVQEPSPTSLYRYQQQHNHHHHHHHQQQQQHHHHHQQQQHLSTSSASSGAYSGGEMPAYQETLRGVAPTAAAWYGGPETRYAPISRLMGSCGGMPGGLSALDGGAKAALSAAPRRKRRVLFSQAQVFELERRFKQQKYLSAPEREHLAGLIHLSPNQVKIWFQNHRYKLKRQLKDKAAQLQHDAGGLCASARRPSPVLAKPGRGDSEPAAAGAAEAKTIASQQLERDAREEPEGREHRESKGGRSHTDTALLDYAGGVLGSSVGSTLLYGRTW</sequence>
<organism evidence="12 13">
    <name type="scientific">Hippocampus comes</name>
    <name type="common">Tiger tail seahorse</name>
    <dbReference type="NCBI Taxonomy" id="109280"/>
    <lineage>
        <taxon>Eukaryota</taxon>
        <taxon>Metazoa</taxon>
        <taxon>Chordata</taxon>
        <taxon>Craniata</taxon>
        <taxon>Vertebrata</taxon>
        <taxon>Euteleostomi</taxon>
        <taxon>Actinopterygii</taxon>
        <taxon>Neopterygii</taxon>
        <taxon>Teleostei</taxon>
        <taxon>Neoteleostei</taxon>
        <taxon>Acanthomorphata</taxon>
        <taxon>Syngnathiaria</taxon>
        <taxon>Syngnathiformes</taxon>
        <taxon>Syngnathoidei</taxon>
        <taxon>Syngnathidae</taxon>
        <taxon>Hippocampus</taxon>
    </lineage>
</organism>
<keyword evidence="4 8" id="KW-0238">DNA-binding</keyword>
<name>A0A3Q3DDQ6_HIPCM</name>
<evidence type="ECO:0000259" key="11">
    <source>
        <dbReference type="PROSITE" id="PS50071"/>
    </source>
</evidence>
<keyword evidence="3" id="KW-0805">Transcription regulation</keyword>
<reference evidence="12" key="2">
    <citation type="submission" date="2025-09" db="UniProtKB">
        <authorList>
            <consortium name="Ensembl"/>
        </authorList>
    </citation>
    <scope>IDENTIFICATION</scope>
</reference>
<dbReference type="GO" id="GO:0000978">
    <property type="term" value="F:RNA polymerase II cis-regulatory region sequence-specific DNA binding"/>
    <property type="evidence" value="ECO:0007669"/>
    <property type="project" value="TreeGrafter"/>
</dbReference>
<evidence type="ECO:0000313" key="13">
    <source>
        <dbReference type="Proteomes" id="UP000264820"/>
    </source>
</evidence>
<comment type="subcellular location">
    <subcellularLocation>
        <location evidence="1 8 9">Nucleus</location>
    </subcellularLocation>
</comment>